<evidence type="ECO:0000259" key="6">
    <source>
        <dbReference type="PROSITE" id="PS51656"/>
    </source>
</evidence>
<dbReference type="PANTHER" id="PTHR36214">
    <property type="match status" value="1"/>
</dbReference>
<dbReference type="GO" id="GO:0046872">
    <property type="term" value="F:metal ion binding"/>
    <property type="evidence" value="ECO:0007669"/>
    <property type="project" value="UniProtKB-KW"/>
</dbReference>
<evidence type="ECO:0000259" key="5">
    <source>
        <dbReference type="PROSITE" id="PS51379"/>
    </source>
</evidence>
<feature type="domain" description="4Fe-4S ferredoxin-type" evidence="5">
    <location>
        <begin position="70"/>
        <end position="99"/>
    </location>
</feature>
<evidence type="ECO:0000256" key="3">
    <source>
        <dbReference type="ARBA" id="ARBA00023004"/>
    </source>
</evidence>
<feature type="domain" description="4Fe-4S" evidence="6">
    <location>
        <begin position="1"/>
        <end position="59"/>
    </location>
</feature>
<dbReference type="InterPro" id="IPR017900">
    <property type="entry name" value="4Fe4S_Fe_S_CS"/>
</dbReference>
<dbReference type="EMBL" id="DRIE01000047">
    <property type="protein sequence ID" value="HEC56804.1"/>
    <property type="molecule type" value="Genomic_DNA"/>
</dbReference>
<dbReference type="Gene3D" id="3.30.70.20">
    <property type="match status" value="1"/>
</dbReference>
<evidence type="ECO:0000256" key="4">
    <source>
        <dbReference type="ARBA" id="ARBA00023014"/>
    </source>
</evidence>
<dbReference type="Pfam" id="PF00037">
    <property type="entry name" value="Fer4"/>
    <property type="match status" value="1"/>
</dbReference>
<evidence type="ECO:0000256" key="2">
    <source>
        <dbReference type="ARBA" id="ARBA00022723"/>
    </source>
</evidence>
<dbReference type="EMBL" id="DQZR01000144">
    <property type="protein sequence ID" value="HDM36292.1"/>
    <property type="molecule type" value="Genomic_DNA"/>
</dbReference>
<keyword evidence="3" id="KW-0408">Iron</keyword>
<dbReference type="GO" id="GO:0051539">
    <property type="term" value="F:4 iron, 4 sulfur cluster binding"/>
    <property type="evidence" value="ECO:0007669"/>
    <property type="project" value="UniProtKB-KW"/>
</dbReference>
<accession>A0A7C1B5R0</accession>
<gene>
    <name evidence="7" type="ORF">ENG09_03435</name>
    <name evidence="8" type="ORF">ENI32_02815</name>
</gene>
<name>A0A7C1B5R0_9EURY</name>
<dbReference type="PROSITE" id="PS00198">
    <property type="entry name" value="4FE4S_FER_1"/>
    <property type="match status" value="1"/>
</dbReference>
<dbReference type="PROSITE" id="PS51656">
    <property type="entry name" value="4FE4S"/>
    <property type="match status" value="1"/>
</dbReference>
<dbReference type="Pfam" id="PF04060">
    <property type="entry name" value="FeS"/>
    <property type="match status" value="1"/>
</dbReference>
<dbReference type="GO" id="GO:0016491">
    <property type="term" value="F:oxidoreductase activity"/>
    <property type="evidence" value="ECO:0007669"/>
    <property type="project" value="UniProtKB-ARBA"/>
</dbReference>
<comment type="caution">
    <text evidence="7">The sequence shown here is derived from an EMBL/GenBank/DDBJ whole genome shotgun (WGS) entry which is preliminary data.</text>
</comment>
<dbReference type="InterPro" id="IPR051069">
    <property type="entry name" value="ACDS_complex_subunit"/>
</dbReference>
<proteinExistence type="predicted"/>
<organism evidence="7">
    <name type="scientific">Candidatus Syntropharchaeum butanivorans</name>
    <dbReference type="NCBI Taxonomy" id="1839936"/>
    <lineage>
        <taxon>Archaea</taxon>
        <taxon>Methanobacteriati</taxon>
        <taxon>Methanobacteriota</taxon>
        <taxon>Stenosarchaea group</taxon>
        <taxon>Methanomicrobia</taxon>
        <taxon>Methanosarcinales</taxon>
        <taxon>ANME-2 cluster</taxon>
        <taxon>Candidatus Syntropharchaeum</taxon>
    </lineage>
</organism>
<dbReference type="Gene3D" id="1.10.15.40">
    <property type="entry name" value="Electron transport complex subunit B, putative Fe-S cluster"/>
    <property type="match status" value="1"/>
</dbReference>
<dbReference type="InterPro" id="IPR007202">
    <property type="entry name" value="4Fe-4S_dom"/>
</dbReference>
<reference evidence="7" key="1">
    <citation type="journal article" date="2020" name="mSystems">
        <title>Genome- and Community-Level Interaction Insights into Carbon Utilization and Element Cycling Functions of Hydrothermarchaeota in Hydrothermal Sediment.</title>
        <authorList>
            <person name="Zhou Z."/>
            <person name="Liu Y."/>
            <person name="Xu W."/>
            <person name="Pan J."/>
            <person name="Luo Z.H."/>
            <person name="Li M."/>
        </authorList>
    </citation>
    <scope>NUCLEOTIDE SEQUENCE [LARGE SCALE GENOMIC DNA]</scope>
    <source>
        <strain evidence="7">HyVt-185</strain>
        <strain evidence="8">HyVt-386</strain>
    </source>
</reference>
<keyword evidence="4" id="KW-0411">Iron-sulfur</keyword>
<dbReference type="AlphaFoldDB" id="A0A7C1B5R0"/>
<evidence type="ECO:0000256" key="1">
    <source>
        <dbReference type="ARBA" id="ARBA00022485"/>
    </source>
</evidence>
<dbReference type="PROSITE" id="PS51379">
    <property type="entry name" value="4FE4S_FER_2"/>
    <property type="match status" value="1"/>
</dbReference>
<dbReference type="Proteomes" id="UP000885863">
    <property type="component" value="Unassembled WGS sequence"/>
</dbReference>
<keyword evidence="1" id="KW-0004">4Fe-4S</keyword>
<protein>
    <submittedName>
        <fullName evidence="7">4Fe-4S dicluster domain-containing protein</fullName>
    </submittedName>
</protein>
<dbReference type="Proteomes" id="UP000885936">
    <property type="component" value="Unassembled WGS sequence"/>
</dbReference>
<evidence type="ECO:0000313" key="7">
    <source>
        <dbReference type="EMBL" id="HDM36292.1"/>
    </source>
</evidence>
<dbReference type="PANTHER" id="PTHR36214:SF3">
    <property type="entry name" value="ACETYL-COA DECARBONYLASE_SYNTHASE COMPLEX SUBUNIT GAMMA"/>
    <property type="match status" value="1"/>
</dbReference>
<keyword evidence="2" id="KW-0479">Metal-binding</keyword>
<evidence type="ECO:0000313" key="8">
    <source>
        <dbReference type="EMBL" id="HEC56804.1"/>
    </source>
</evidence>
<sequence length="153" mass="16586">MPTPMEVYQLLPMTNCKKCGESTCMAFAVKLIRGEVGLEACTPLFEEDRYKDKLSKLQELFETVEGATETGLVIDTDKCTGCGNCVVACPVNVANDPHGTAVGRGPTNDRVILRVKDGVVVASNVHECRRFGKNRILCDLCIVTCPSGAIEFV</sequence>
<dbReference type="InterPro" id="IPR017896">
    <property type="entry name" value="4Fe4S_Fe-S-bd"/>
</dbReference>
<dbReference type="SUPFAM" id="SSF54862">
    <property type="entry name" value="4Fe-4S ferredoxins"/>
    <property type="match status" value="1"/>
</dbReference>